<gene>
    <name evidence="2" type="ORF">Ahy_B06g084210</name>
</gene>
<dbReference type="Proteomes" id="UP000289738">
    <property type="component" value="Chromosome B06"/>
</dbReference>
<evidence type="ECO:0000313" key="3">
    <source>
        <dbReference type="Proteomes" id="UP000289738"/>
    </source>
</evidence>
<sequence length="194" mass="22936">MNAEVLDIMFHHGRNFEKGKNRRWTYYPDNKYCLGEVDVDRLDVFYLRNYFKELGDGVIDVYIKHGISKPEILQGQDVIVHLDNQVKDLGEQAKPNATIVLNLFPKTTTEKEVNDYGERLTGSVLSLEITTYYKKRELNSTFSLHKEYMDRIKGMNENVWAYLDKWPREIWTRSQFRHNSKLDSICNNACEIFK</sequence>
<feature type="domain" description="PB1-like" evidence="1">
    <location>
        <begin position="5"/>
        <end position="70"/>
    </location>
</feature>
<keyword evidence="3" id="KW-1185">Reference proteome</keyword>
<accession>A0A444YRC7</accession>
<dbReference type="EMBL" id="SDMP01000016">
    <property type="protein sequence ID" value="RYR04479.1"/>
    <property type="molecule type" value="Genomic_DNA"/>
</dbReference>
<proteinExistence type="predicted"/>
<evidence type="ECO:0000313" key="2">
    <source>
        <dbReference type="EMBL" id="RYR04479.1"/>
    </source>
</evidence>
<evidence type="ECO:0000259" key="1">
    <source>
        <dbReference type="Pfam" id="PF26130"/>
    </source>
</evidence>
<protein>
    <recommendedName>
        <fullName evidence="1">PB1-like domain-containing protein</fullName>
    </recommendedName>
</protein>
<comment type="caution">
    <text evidence="2">The sequence shown here is derived from an EMBL/GenBank/DDBJ whole genome shotgun (WGS) entry which is preliminary data.</text>
</comment>
<organism evidence="2 3">
    <name type="scientific">Arachis hypogaea</name>
    <name type="common">Peanut</name>
    <dbReference type="NCBI Taxonomy" id="3818"/>
    <lineage>
        <taxon>Eukaryota</taxon>
        <taxon>Viridiplantae</taxon>
        <taxon>Streptophyta</taxon>
        <taxon>Embryophyta</taxon>
        <taxon>Tracheophyta</taxon>
        <taxon>Spermatophyta</taxon>
        <taxon>Magnoliopsida</taxon>
        <taxon>eudicotyledons</taxon>
        <taxon>Gunneridae</taxon>
        <taxon>Pentapetalae</taxon>
        <taxon>rosids</taxon>
        <taxon>fabids</taxon>
        <taxon>Fabales</taxon>
        <taxon>Fabaceae</taxon>
        <taxon>Papilionoideae</taxon>
        <taxon>50 kb inversion clade</taxon>
        <taxon>dalbergioids sensu lato</taxon>
        <taxon>Dalbergieae</taxon>
        <taxon>Pterocarpus clade</taxon>
        <taxon>Arachis</taxon>
    </lineage>
</organism>
<name>A0A444YRC7_ARAHY</name>
<reference evidence="2 3" key="1">
    <citation type="submission" date="2019-01" db="EMBL/GenBank/DDBJ databases">
        <title>Sequencing of cultivated peanut Arachis hypogaea provides insights into genome evolution and oil improvement.</title>
        <authorList>
            <person name="Chen X."/>
        </authorList>
    </citation>
    <scope>NUCLEOTIDE SEQUENCE [LARGE SCALE GENOMIC DNA]</scope>
    <source>
        <strain evidence="3">cv. Fuhuasheng</strain>
        <tissue evidence="2">Leaves</tissue>
    </source>
</reference>
<dbReference type="Pfam" id="PF26130">
    <property type="entry name" value="PB1-like"/>
    <property type="match status" value="1"/>
</dbReference>
<dbReference type="AlphaFoldDB" id="A0A444YRC7"/>
<dbReference type="InterPro" id="IPR058594">
    <property type="entry name" value="PB1-like_dom_pln"/>
</dbReference>